<dbReference type="OrthoDB" id="532630at2759"/>
<keyword evidence="4" id="KW-0143">Chaperone</keyword>
<proteinExistence type="inferred from homology"/>
<evidence type="ECO:0000256" key="5">
    <source>
        <dbReference type="SAM" id="MobiDB-lite"/>
    </source>
</evidence>
<dbReference type="Proteomes" id="UP000237144">
    <property type="component" value="Unassembled WGS sequence"/>
</dbReference>
<name>A0A2S5BHP4_9BASI</name>
<organism evidence="6 7">
    <name type="scientific">Rhodotorula taiwanensis</name>
    <dbReference type="NCBI Taxonomy" id="741276"/>
    <lineage>
        <taxon>Eukaryota</taxon>
        <taxon>Fungi</taxon>
        <taxon>Dikarya</taxon>
        <taxon>Basidiomycota</taxon>
        <taxon>Pucciniomycotina</taxon>
        <taxon>Microbotryomycetes</taxon>
        <taxon>Sporidiobolales</taxon>
        <taxon>Sporidiobolaceae</taxon>
        <taxon>Rhodotorula</taxon>
    </lineage>
</organism>
<comment type="similarity">
    <text evidence="1 4">Belongs to the CMC family.</text>
</comment>
<evidence type="ECO:0000256" key="2">
    <source>
        <dbReference type="ARBA" id="ARBA00023128"/>
    </source>
</evidence>
<protein>
    <recommendedName>
        <fullName evidence="4">COX assembly mitochondrial protein</fullName>
    </recommendedName>
</protein>
<keyword evidence="3" id="KW-1015">Disulfide bond</keyword>
<dbReference type="AlphaFoldDB" id="A0A2S5BHP4"/>
<dbReference type="EMBL" id="PJQD01000005">
    <property type="protein sequence ID" value="POY76287.1"/>
    <property type="molecule type" value="Genomic_DNA"/>
</dbReference>
<reference evidence="6 7" key="1">
    <citation type="journal article" date="2018" name="Front. Microbiol.">
        <title>Prospects for Fungal Bioremediation of Acidic Radioactive Waste Sites: Characterization and Genome Sequence of Rhodotorula taiwanensis MD1149.</title>
        <authorList>
            <person name="Tkavc R."/>
            <person name="Matrosova V.Y."/>
            <person name="Grichenko O.E."/>
            <person name="Gostincar C."/>
            <person name="Volpe R.P."/>
            <person name="Klimenkova P."/>
            <person name="Gaidamakova E.K."/>
            <person name="Zhou C.E."/>
            <person name="Stewart B.J."/>
            <person name="Lyman M.G."/>
            <person name="Malfatti S.A."/>
            <person name="Rubinfeld B."/>
            <person name="Courtot M."/>
            <person name="Singh J."/>
            <person name="Dalgard C.L."/>
            <person name="Hamilton T."/>
            <person name="Frey K.G."/>
            <person name="Gunde-Cimerman N."/>
            <person name="Dugan L."/>
            <person name="Daly M.J."/>
        </authorList>
    </citation>
    <scope>NUCLEOTIDE SEQUENCE [LARGE SCALE GENOMIC DNA]</scope>
    <source>
        <strain evidence="6 7">MD1149</strain>
    </source>
</reference>
<dbReference type="Pfam" id="PF08583">
    <property type="entry name" value="Cmc1"/>
    <property type="match status" value="1"/>
</dbReference>
<feature type="region of interest" description="Disordered" evidence="5">
    <location>
        <begin position="38"/>
        <end position="64"/>
    </location>
</feature>
<evidence type="ECO:0000256" key="4">
    <source>
        <dbReference type="RuleBase" id="RU364104"/>
    </source>
</evidence>
<dbReference type="InterPro" id="IPR013892">
    <property type="entry name" value="Cyt_c_biogenesis_Cmc1-like"/>
</dbReference>
<keyword evidence="2 4" id="KW-0496">Mitochondrion</keyword>
<gene>
    <name evidence="6" type="ORF">BMF94_0482</name>
</gene>
<dbReference type="PANTHER" id="PTHR22977">
    <property type="entry name" value="COX ASSEMBLY MITOCHONDRIAL PROTEIN"/>
    <property type="match status" value="1"/>
</dbReference>
<evidence type="ECO:0000256" key="1">
    <source>
        <dbReference type="ARBA" id="ARBA00007347"/>
    </source>
</evidence>
<keyword evidence="4" id="KW-0472">Membrane</keyword>
<comment type="function">
    <text evidence="4">Required for mitochondrial cytochrome c oxidase (COX) assembly and respiration.</text>
</comment>
<dbReference type="PANTHER" id="PTHR22977:SF1">
    <property type="entry name" value="COX ASSEMBLY MITOCHONDRIAL PROTEIN 2 HOMOLOG"/>
    <property type="match status" value="1"/>
</dbReference>
<dbReference type="PROSITE" id="PS51808">
    <property type="entry name" value="CHCH"/>
    <property type="match status" value="1"/>
</dbReference>
<keyword evidence="4" id="KW-0999">Mitochondrion inner membrane</keyword>
<evidence type="ECO:0000256" key="3">
    <source>
        <dbReference type="ARBA" id="ARBA00023157"/>
    </source>
</evidence>
<dbReference type="STRING" id="741276.A0A2S5BHP4"/>
<accession>A0A2S5BHP4</accession>
<evidence type="ECO:0000313" key="7">
    <source>
        <dbReference type="Proteomes" id="UP000237144"/>
    </source>
</evidence>
<dbReference type="GO" id="GO:0005743">
    <property type="term" value="C:mitochondrial inner membrane"/>
    <property type="evidence" value="ECO:0007669"/>
    <property type="project" value="UniProtKB-SubCell"/>
</dbReference>
<comment type="caution">
    <text evidence="6">The sequence shown here is derived from an EMBL/GenBank/DDBJ whole genome shotgun (WGS) entry which is preliminary data.</text>
</comment>
<keyword evidence="7" id="KW-1185">Reference proteome</keyword>
<sequence>MKALQQCHAQYPYLKFVGACNDQKHALNACLRQERLERTRKNSDAAREKRRAVEERWKEIDAES</sequence>
<evidence type="ECO:0000313" key="6">
    <source>
        <dbReference type="EMBL" id="POY76287.1"/>
    </source>
</evidence>
<comment type="subcellular location">
    <subcellularLocation>
        <location evidence="4">Mitochondrion inner membrane</location>
    </subcellularLocation>
</comment>